<comment type="function">
    <text evidence="1">Binds the second messenger bis-(3'-5') cyclic dimeric guanosine monophosphate (c-di-GMP). Can bind two c-di-GMP molecules per monomer. May play a role in bacterial second-messenger regulated processes. Binding to c-di-GMP induces a conformational change of the C- and N-termini resulting in the exposure of a highly negative surface on one side of the protein to a possible effector protein.</text>
</comment>
<organism evidence="3 4">
    <name type="scientific">Shewanella piezotolerans (strain WP3 / JCM 13877)</name>
    <dbReference type="NCBI Taxonomy" id="225849"/>
    <lineage>
        <taxon>Bacteria</taxon>
        <taxon>Pseudomonadati</taxon>
        <taxon>Pseudomonadota</taxon>
        <taxon>Gammaproteobacteria</taxon>
        <taxon>Alteromonadales</taxon>
        <taxon>Shewanellaceae</taxon>
        <taxon>Shewanella</taxon>
    </lineage>
</organism>
<feature type="domain" description="PilZ" evidence="2">
    <location>
        <begin position="3"/>
        <end position="99"/>
    </location>
</feature>
<evidence type="ECO:0000259" key="2">
    <source>
        <dbReference type="Pfam" id="PF07238"/>
    </source>
</evidence>
<dbReference type="InterPro" id="IPR027021">
    <property type="entry name" value="C-di-GMP_BP_PA4608"/>
</dbReference>
<name>B8CKJ8_SHEPW</name>
<keyword evidence="4" id="KW-1185">Reference proteome</keyword>
<dbReference type="RefSeq" id="WP_020911415.1">
    <property type="nucleotide sequence ID" value="NC_011566.1"/>
</dbReference>
<keyword evidence="1" id="KW-0973">c-di-GMP</keyword>
<accession>B8CKJ8</accession>
<dbReference type="GO" id="GO:0035438">
    <property type="term" value="F:cyclic-di-GMP binding"/>
    <property type="evidence" value="ECO:0007669"/>
    <property type="project" value="InterPro"/>
</dbReference>
<reference evidence="3 4" key="1">
    <citation type="journal article" date="2008" name="PLoS ONE">
        <title>Environmental adaptation: genomic analysis of the piezotolerant and psychrotolerant deep-sea iron reducing bacterium Shewanella piezotolerans WP3.</title>
        <authorList>
            <person name="Wang F."/>
            <person name="Wang J."/>
            <person name="Jian H."/>
            <person name="Zhang B."/>
            <person name="Li S."/>
            <person name="Wang F."/>
            <person name="Zeng X."/>
            <person name="Gao L."/>
            <person name="Bartlett D.H."/>
            <person name="Yu J."/>
            <person name="Hu S."/>
            <person name="Xiao X."/>
        </authorList>
    </citation>
    <scope>NUCLEOTIDE SEQUENCE [LARGE SCALE GENOMIC DNA]</scope>
    <source>
        <strain evidence="4">WP3 / JCM 13877</strain>
    </source>
</reference>
<evidence type="ECO:0000313" key="3">
    <source>
        <dbReference type="EMBL" id="ACJ28037.1"/>
    </source>
</evidence>
<evidence type="ECO:0000256" key="1">
    <source>
        <dbReference type="PIRNR" id="PIRNR028141"/>
    </source>
</evidence>
<dbReference type="Gene3D" id="2.40.10.220">
    <property type="entry name" value="predicted glycosyltransferase like domains"/>
    <property type="match status" value="1"/>
</dbReference>
<dbReference type="Proteomes" id="UP000000753">
    <property type="component" value="Chromosome"/>
</dbReference>
<dbReference type="PIRSF" id="PIRSF028141">
    <property type="entry name" value="C-di-GMP_BP_PA4608"/>
    <property type="match status" value="1"/>
</dbReference>
<dbReference type="InterPro" id="IPR009875">
    <property type="entry name" value="PilZ_domain"/>
</dbReference>
<dbReference type="eggNOG" id="ENOG5032YUI">
    <property type="taxonomic scope" value="Bacteria"/>
</dbReference>
<dbReference type="SUPFAM" id="SSF141371">
    <property type="entry name" value="PilZ domain-like"/>
    <property type="match status" value="1"/>
</dbReference>
<protein>
    <recommendedName>
        <fullName evidence="1">Cyclic diguanosine monophosphate-binding protein</fullName>
        <shortName evidence="1">c-di-GMP-binding protein</shortName>
    </recommendedName>
    <alternativeName>
        <fullName evidence="1">Pilz domain-containing protein</fullName>
    </alternativeName>
</protein>
<evidence type="ECO:0000313" key="4">
    <source>
        <dbReference type="Proteomes" id="UP000000753"/>
    </source>
</evidence>
<dbReference type="Pfam" id="PF07238">
    <property type="entry name" value="PilZ"/>
    <property type="match status" value="1"/>
</dbReference>
<dbReference type="AlphaFoldDB" id="B8CKJ8"/>
<comment type="subunit">
    <text evidence="1">Monomer in both c-di-GMP-bound and free forms.</text>
</comment>
<dbReference type="EMBL" id="CP000472">
    <property type="protein sequence ID" value="ACJ28037.1"/>
    <property type="molecule type" value="Genomic_DNA"/>
</dbReference>
<dbReference type="STRING" id="225849.swp_1243"/>
<keyword evidence="1" id="KW-0547">Nucleotide-binding</keyword>
<sequence>MNERRQFSRILFSNQAQLRCQEVVWQTTLLDISLNGALVVTPAQFAPETRQLQLSFTLSDSDILVQMETQLVHQKDNQLGLACRHIDVESISHLRRLVELNVGDPALLHRELALFIDMHSPEK</sequence>
<gene>
    <name evidence="3" type="ordered locus">swp_1243</name>
</gene>
<proteinExistence type="predicted"/>
<dbReference type="HOGENOM" id="CLU_146776_0_1_6"/>
<dbReference type="KEGG" id="swp:swp_1243"/>
<dbReference type="OrthoDB" id="5298508at2"/>